<dbReference type="InterPro" id="IPR036097">
    <property type="entry name" value="HisK_dim/P_sf"/>
</dbReference>
<dbReference type="Gene3D" id="3.30.450.20">
    <property type="entry name" value="PAS domain"/>
    <property type="match status" value="1"/>
</dbReference>
<dbReference type="PROSITE" id="PS50112">
    <property type="entry name" value="PAS"/>
    <property type="match status" value="1"/>
</dbReference>
<dbReference type="SMART" id="SM00387">
    <property type="entry name" value="HATPase_c"/>
    <property type="match status" value="1"/>
</dbReference>
<dbReference type="CDD" id="cd00130">
    <property type="entry name" value="PAS"/>
    <property type="match status" value="1"/>
</dbReference>
<dbReference type="PANTHER" id="PTHR42878">
    <property type="entry name" value="TWO-COMPONENT HISTIDINE KINASE"/>
    <property type="match status" value="1"/>
</dbReference>
<evidence type="ECO:0000256" key="1">
    <source>
        <dbReference type="ARBA" id="ARBA00000085"/>
    </source>
</evidence>
<evidence type="ECO:0000256" key="11">
    <source>
        <dbReference type="ARBA" id="ARBA00023012"/>
    </source>
</evidence>
<dbReference type="GO" id="GO:0016020">
    <property type="term" value="C:membrane"/>
    <property type="evidence" value="ECO:0007669"/>
    <property type="project" value="UniProtKB-SubCell"/>
</dbReference>
<evidence type="ECO:0000256" key="3">
    <source>
        <dbReference type="ARBA" id="ARBA00012438"/>
    </source>
</evidence>
<name>A0AA49GT08_9BACT</name>
<keyword evidence="7" id="KW-0547">Nucleotide-binding</keyword>
<dbReference type="SUPFAM" id="SSF55785">
    <property type="entry name" value="PYP-like sensor domain (PAS domain)"/>
    <property type="match status" value="1"/>
</dbReference>
<dbReference type="SMART" id="SM00388">
    <property type="entry name" value="HisKA"/>
    <property type="match status" value="1"/>
</dbReference>
<evidence type="ECO:0000313" key="15">
    <source>
        <dbReference type="EMBL" id="WKN36884.1"/>
    </source>
</evidence>
<dbReference type="PANTHER" id="PTHR42878:SF7">
    <property type="entry name" value="SENSOR HISTIDINE KINASE GLRK"/>
    <property type="match status" value="1"/>
</dbReference>
<evidence type="ECO:0000256" key="7">
    <source>
        <dbReference type="ARBA" id="ARBA00022741"/>
    </source>
</evidence>
<keyword evidence="11" id="KW-0902">Two-component regulatory system</keyword>
<dbReference type="SUPFAM" id="SSF47384">
    <property type="entry name" value="Homodimeric domain of signal transducing histidine kinase"/>
    <property type="match status" value="1"/>
</dbReference>
<dbReference type="NCBIfam" id="TIGR00229">
    <property type="entry name" value="sensory_box"/>
    <property type="match status" value="1"/>
</dbReference>
<evidence type="ECO:0000256" key="5">
    <source>
        <dbReference type="ARBA" id="ARBA00022679"/>
    </source>
</evidence>
<dbReference type="InterPro" id="IPR003661">
    <property type="entry name" value="HisK_dim/P_dom"/>
</dbReference>
<organism evidence="15">
    <name type="scientific">Roseihalotalea indica</name>
    <dbReference type="NCBI Taxonomy" id="2867963"/>
    <lineage>
        <taxon>Bacteria</taxon>
        <taxon>Pseudomonadati</taxon>
        <taxon>Bacteroidota</taxon>
        <taxon>Cytophagia</taxon>
        <taxon>Cytophagales</taxon>
        <taxon>Catalimonadaceae</taxon>
        <taxon>Roseihalotalea</taxon>
    </lineage>
</organism>
<reference evidence="15" key="2">
    <citation type="journal article" date="2024" name="Antonie Van Leeuwenhoek">
        <title>Roseihalotalea indica gen. nov., sp. nov., a halophilic Bacteroidetes from mesopelagic Southwest Indian Ocean with higher carbohydrate metabolic potential.</title>
        <authorList>
            <person name="Chen B."/>
            <person name="Zhang M."/>
            <person name="Lin D."/>
            <person name="Ye J."/>
            <person name="Tang K."/>
        </authorList>
    </citation>
    <scope>NUCLEOTIDE SEQUENCE</scope>
    <source>
        <strain evidence="15">TK19036</strain>
    </source>
</reference>
<evidence type="ECO:0000256" key="10">
    <source>
        <dbReference type="ARBA" id="ARBA00022989"/>
    </source>
</evidence>
<dbReference type="InterPro" id="IPR003594">
    <property type="entry name" value="HATPase_dom"/>
</dbReference>
<dbReference type="GO" id="GO:0005524">
    <property type="term" value="F:ATP binding"/>
    <property type="evidence" value="ECO:0007669"/>
    <property type="project" value="UniProtKB-KW"/>
</dbReference>
<evidence type="ECO:0000256" key="12">
    <source>
        <dbReference type="ARBA" id="ARBA00023136"/>
    </source>
</evidence>
<dbReference type="GO" id="GO:0000155">
    <property type="term" value="F:phosphorelay sensor kinase activity"/>
    <property type="evidence" value="ECO:0007669"/>
    <property type="project" value="InterPro"/>
</dbReference>
<dbReference type="PRINTS" id="PR00344">
    <property type="entry name" value="BCTRLSENSOR"/>
</dbReference>
<dbReference type="CDD" id="cd00082">
    <property type="entry name" value="HisKA"/>
    <property type="match status" value="1"/>
</dbReference>
<feature type="domain" description="PAS" evidence="14">
    <location>
        <begin position="18"/>
        <end position="88"/>
    </location>
</feature>
<dbReference type="Gene3D" id="1.10.287.130">
    <property type="match status" value="1"/>
</dbReference>
<keyword evidence="5" id="KW-0808">Transferase</keyword>
<dbReference type="CDD" id="cd00075">
    <property type="entry name" value="HATPase"/>
    <property type="match status" value="1"/>
</dbReference>
<evidence type="ECO:0000256" key="4">
    <source>
        <dbReference type="ARBA" id="ARBA00022553"/>
    </source>
</evidence>
<dbReference type="InterPro" id="IPR050351">
    <property type="entry name" value="BphY/WalK/GraS-like"/>
</dbReference>
<dbReference type="InterPro" id="IPR035965">
    <property type="entry name" value="PAS-like_dom_sf"/>
</dbReference>
<reference evidence="15" key="1">
    <citation type="journal article" date="2023" name="Comput. Struct. Biotechnol. J.">
        <title>Discovery of a novel marine Bacteroidetes with a rich repertoire of carbohydrate-active enzymes.</title>
        <authorList>
            <person name="Chen B."/>
            <person name="Liu G."/>
            <person name="Chen Q."/>
            <person name="Wang H."/>
            <person name="Liu L."/>
            <person name="Tang K."/>
        </authorList>
    </citation>
    <scope>NUCLEOTIDE SEQUENCE</scope>
    <source>
        <strain evidence="15">TK19036</strain>
    </source>
</reference>
<evidence type="ECO:0000256" key="2">
    <source>
        <dbReference type="ARBA" id="ARBA00004141"/>
    </source>
</evidence>
<proteinExistence type="predicted"/>
<keyword evidence="8 15" id="KW-0418">Kinase</keyword>
<dbReference type="SMART" id="SM00091">
    <property type="entry name" value="PAS"/>
    <property type="match status" value="1"/>
</dbReference>
<evidence type="ECO:0000256" key="8">
    <source>
        <dbReference type="ARBA" id="ARBA00022777"/>
    </source>
</evidence>
<dbReference type="SUPFAM" id="SSF55874">
    <property type="entry name" value="ATPase domain of HSP90 chaperone/DNA topoisomerase II/histidine kinase"/>
    <property type="match status" value="1"/>
</dbReference>
<dbReference type="InterPro" id="IPR036890">
    <property type="entry name" value="HATPase_C_sf"/>
</dbReference>
<dbReference type="EC" id="2.7.13.3" evidence="3"/>
<accession>A0AA49GT08</accession>
<sequence>MQQYLPNTVTTQIDKTISSRYITSLVKGIADVVLIFDHDYRVIYANELAGEMLSAVPEDLVGLHIYDVFPNNQSEFLQYLLQETMEKEQVYNRRTQFQTERGQKIPVSVSFSILSMDEELEGYMLIAKDNSQLVQATDALKQKNEQLERIFYRMSHDLQGPLASIQGILELTRLEDTSAQETDTYIKHIQASTEKLKHTLDSLMQLQYTNEQESTITEVPLRPAVESVVDEFDHYPGREEVLIHITANPKLQVSSDQQVIAGIIRNLIENSIKFRKTNTTDSVIKVSVRQHKNGVKIKVKDNGLGMDRTMQQRAFNMFYRGHEHTKGSGLGLFIVKSNVEKLGGTVEIKGQPFLGTEVCIYIPDRPIKGKLLV</sequence>
<comment type="subcellular location">
    <subcellularLocation>
        <location evidence="2">Membrane</location>
        <topology evidence="2">Multi-pass membrane protein</topology>
    </subcellularLocation>
</comment>
<feature type="domain" description="Histidine kinase" evidence="13">
    <location>
        <begin position="153"/>
        <end position="366"/>
    </location>
</feature>
<keyword evidence="10" id="KW-1133">Transmembrane helix</keyword>
<dbReference type="GO" id="GO:0030295">
    <property type="term" value="F:protein kinase activator activity"/>
    <property type="evidence" value="ECO:0007669"/>
    <property type="project" value="TreeGrafter"/>
</dbReference>
<dbReference type="EMBL" id="CP120682">
    <property type="protein sequence ID" value="WKN36884.1"/>
    <property type="molecule type" value="Genomic_DNA"/>
</dbReference>
<dbReference type="Pfam" id="PF00512">
    <property type="entry name" value="HisKA"/>
    <property type="match status" value="1"/>
</dbReference>
<dbReference type="InterPro" id="IPR000014">
    <property type="entry name" value="PAS"/>
</dbReference>
<comment type="catalytic activity">
    <reaction evidence="1">
        <text>ATP + protein L-histidine = ADP + protein N-phospho-L-histidine.</text>
        <dbReference type="EC" id="2.7.13.3"/>
    </reaction>
</comment>
<keyword evidence="6" id="KW-0812">Transmembrane</keyword>
<dbReference type="Pfam" id="PF13426">
    <property type="entry name" value="PAS_9"/>
    <property type="match status" value="1"/>
</dbReference>
<gene>
    <name evidence="15" type="ORF">K4G66_31450</name>
</gene>
<dbReference type="PROSITE" id="PS50109">
    <property type="entry name" value="HIS_KIN"/>
    <property type="match status" value="1"/>
</dbReference>
<dbReference type="GO" id="GO:0007234">
    <property type="term" value="P:osmosensory signaling via phosphorelay pathway"/>
    <property type="evidence" value="ECO:0007669"/>
    <property type="project" value="TreeGrafter"/>
</dbReference>
<dbReference type="InterPro" id="IPR004358">
    <property type="entry name" value="Sig_transdc_His_kin-like_C"/>
</dbReference>
<keyword evidence="4" id="KW-0597">Phosphoprotein</keyword>
<protein>
    <recommendedName>
        <fullName evidence="3">histidine kinase</fullName>
        <ecNumber evidence="3">2.7.13.3</ecNumber>
    </recommendedName>
</protein>
<evidence type="ECO:0000256" key="9">
    <source>
        <dbReference type="ARBA" id="ARBA00022840"/>
    </source>
</evidence>
<keyword evidence="12" id="KW-0472">Membrane</keyword>
<dbReference type="InterPro" id="IPR005467">
    <property type="entry name" value="His_kinase_dom"/>
</dbReference>
<evidence type="ECO:0000259" key="13">
    <source>
        <dbReference type="PROSITE" id="PS50109"/>
    </source>
</evidence>
<dbReference type="Gene3D" id="3.30.565.10">
    <property type="entry name" value="Histidine kinase-like ATPase, C-terminal domain"/>
    <property type="match status" value="1"/>
</dbReference>
<evidence type="ECO:0000256" key="6">
    <source>
        <dbReference type="ARBA" id="ARBA00022692"/>
    </source>
</evidence>
<dbReference type="GO" id="GO:0000156">
    <property type="term" value="F:phosphorelay response regulator activity"/>
    <property type="evidence" value="ECO:0007669"/>
    <property type="project" value="TreeGrafter"/>
</dbReference>
<dbReference type="AlphaFoldDB" id="A0AA49GT08"/>
<keyword evidence="9" id="KW-0067">ATP-binding</keyword>
<evidence type="ECO:0000259" key="14">
    <source>
        <dbReference type="PROSITE" id="PS50112"/>
    </source>
</evidence>
<dbReference type="Pfam" id="PF02518">
    <property type="entry name" value="HATPase_c"/>
    <property type="match status" value="1"/>
</dbReference>